<proteinExistence type="predicted"/>
<accession>A0A4R1F6L2</accession>
<gene>
    <name evidence="3" type="ORF">EV695_1072</name>
</gene>
<organism evidence="3 4">
    <name type="scientific">Cocleimonas flava</name>
    <dbReference type="NCBI Taxonomy" id="634765"/>
    <lineage>
        <taxon>Bacteria</taxon>
        <taxon>Pseudomonadati</taxon>
        <taxon>Pseudomonadota</taxon>
        <taxon>Gammaproteobacteria</taxon>
        <taxon>Thiotrichales</taxon>
        <taxon>Thiotrichaceae</taxon>
        <taxon>Cocleimonas</taxon>
    </lineage>
</organism>
<dbReference type="OrthoDB" id="7061264at2"/>
<feature type="transmembrane region" description="Helical" evidence="2">
    <location>
        <begin position="31"/>
        <end position="51"/>
    </location>
</feature>
<keyword evidence="2" id="KW-0812">Transmembrane</keyword>
<protein>
    <submittedName>
        <fullName evidence="3">Uncharacterized protein</fullName>
    </submittedName>
</protein>
<feature type="compositionally biased region" description="Basic residues" evidence="1">
    <location>
        <begin position="154"/>
        <end position="163"/>
    </location>
</feature>
<keyword evidence="2" id="KW-1133">Transmembrane helix</keyword>
<evidence type="ECO:0000313" key="3">
    <source>
        <dbReference type="EMBL" id="TCJ89210.1"/>
    </source>
</evidence>
<keyword evidence="4" id="KW-1185">Reference proteome</keyword>
<name>A0A4R1F6L2_9GAMM</name>
<evidence type="ECO:0000256" key="2">
    <source>
        <dbReference type="SAM" id="Phobius"/>
    </source>
</evidence>
<sequence length="163" mass="18577">MNSYLILISISYISLIVFVAWLGFGKRLSVLSKIILAMLLPLVYFLHWTGLQESKGWPSDQTLPTQFELISADIQEPNPLKDIEGNIHLWVRPEDNGPPRSYVLAYSRELHKKLFDTKRRISQGRRQIGLLYDQSSGQSGVSIGGNMKLGFRNAPRKRLPPKK</sequence>
<dbReference type="EMBL" id="SMFQ01000002">
    <property type="protein sequence ID" value="TCJ89210.1"/>
    <property type="molecule type" value="Genomic_DNA"/>
</dbReference>
<feature type="transmembrane region" description="Helical" evidence="2">
    <location>
        <begin position="6"/>
        <end position="24"/>
    </location>
</feature>
<keyword evidence="2" id="KW-0472">Membrane</keyword>
<feature type="region of interest" description="Disordered" evidence="1">
    <location>
        <begin position="143"/>
        <end position="163"/>
    </location>
</feature>
<evidence type="ECO:0000313" key="4">
    <source>
        <dbReference type="Proteomes" id="UP000294887"/>
    </source>
</evidence>
<dbReference type="AlphaFoldDB" id="A0A4R1F6L2"/>
<dbReference type="RefSeq" id="WP_131904855.1">
    <property type="nucleotide sequence ID" value="NZ_BAAAFU010000008.1"/>
</dbReference>
<reference evidence="3 4" key="1">
    <citation type="submission" date="2019-03" db="EMBL/GenBank/DDBJ databases">
        <title>Genomic Encyclopedia of Type Strains, Phase IV (KMG-IV): sequencing the most valuable type-strain genomes for metagenomic binning, comparative biology and taxonomic classification.</title>
        <authorList>
            <person name="Goeker M."/>
        </authorList>
    </citation>
    <scope>NUCLEOTIDE SEQUENCE [LARGE SCALE GENOMIC DNA]</scope>
    <source>
        <strain evidence="3 4">DSM 24830</strain>
    </source>
</reference>
<dbReference type="Proteomes" id="UP000294887">
    <property type="component" value="Unassembled WGS sequence"/>
</dbReference>
<comment type="caution">
    <text evidence="3">The sequence shown here is derived from an EMBL/GenBank/DDBJ whole genome shotgun (WGS) entry which is preliminary data.</text>
</comment>
<evidence type="ECO:0000256" key="1">
    <source>
        <dbReference type="SAM" id="MobiDB-lite"/>
    </source>
</evidence>